<dbReference type="OrthoDB" id="5848170at2759"/>
<keyword evidence="1" id="KW-0472">Membrane</keyword>
<reference evidence="3" key="1">
    <citation type="submission" date="2011-07" db="EMBL/GenBank/DDBJ databases">
        <authorList>
            <consortium name="Caenorhabditis brenneri Sequencing and Analysis Consortium"/>
            <person name="Wilson R.K."/>
        </authorList>
    </citation>
    <scope>NUCLEOTIDE SEQUENCE [LARGE SCALE GENOMIC DNA]</scope>
    <source>
        <strain evidence="3">PB2801</strain>
    </source>
</reference>
<keyword evidence="1" id="KW-0812">Transmembrane</keyword>
<sequence>MSNVSAFLIKRFVNTMEIFGGAVTPTFFFFTSREIRKIFASRVYATNSDGLPDTRMRALG</sequence>
<dbReference type="PANTHER" id="PTHR31406">
    <property type="entry name" value="PROTEIN CBG06702-RELATED"/>
    <property type="match status" value="1"/>
</dbReference>
<feature type="transmembrane region" description="Helical" evidence="1">
    <location>
        <begin position="12"/>
        <end position="32"/>
    </location>
</feature>
<dbReference type="InterPro" id="IPR006874">
    <property type="entry name" value="DUF621"/>
</dbReference>
<evidence type="ECO:0000313" key="2">
    <source>
        <dbReference type="EMBL" id="EGT59094.1"/>
    </source>
</evidence>
<proteinExistence type="predicted"/>
<organism evidence="3">
    <name type="scientific">Caenorhabditis brenneri</name>
    <name type="common">Nematode worm</name>
    <dbReference type="NCBI Taxonomy" id="135651"/>
    <lineage>
        <taxon>Eukaryota</taxon>
        <taxon>Metazoa</taxon>
        <taxon>Ecdysozoa</taxon>
        <taxon>Nematoda</taxon>
        <taxon>Chromadorea</taxon>
        <taxon>Rhabditida</taxon>
        <taxon>Rhabditina</taxon>
        <taxon>Rhabditomorpha</taxon>
        <taxon>Rhabditoidea</taxon>
        <taxon>Rhabditidae</taxon>
        <taxon>Peloderinae</taxon>
        <taxon>Caenorhabditis</taxon>
    </lineage>
</organism>
<dbReference type="InParanoid" id="G0NF27"/>
<dbReference type="HOGENOM" id="CLU_2943895_0_0_1"/>
<keyword evidence="1" id="KW-1133">Transmembrane helix</keyword>
<dbReference type="Proteomes" id="UP000008068">
    <property type="component" value="Unassembled WGS sequence"/>
</dbReference>
<dbReference type="EMBL" id="GL379874">
    <property type="protein sequence ID" value="EGT59094.1"/>
    <property type="molecule type" value="Genomic_DNA"/>
</dbReference>
<dbReference type="Pfam" id="PF04789">
    <property type="entry name" value="DUF621"/>
    <property type="match status" value="1"/>
</dbReference>
<accession>G0NF27</accession>
<evidence type="ECO:0000256" key="1">
    <source>
        <dbReference type="SAM" id="Phobius"/>
    </source>
</evidence>
<keyword evidence="3" id="KW-1185">Reference proteome</keyword>
<evidence type="ECO:0000313" key="3">
    <source>
        <dbReference type="Proteomes" id="UP000008068"/>
    </source>
</evidence>
<gene>
    <name evidence="2" type="ORF">CAEBREN_18896</name>
</gene>
<protein>
    <submittedName>
        <fullName evidence="2">Uncharacterized protein</fullName>
    </submittedName>
</protein>
<dbReference type="AlphaFoldDB" id="G0NF27"/>
<name>G0NF27_CAEBE</name>